<evidence type="ECO:0000313" key="9">
    <source>
        <dbReference type="Proteomes" id="UP000239649"/>
    </source>
</evidence>
<dbReference type="PANTHER" id="PTHR10625">
    <property type="entry name" value="HISTONE DEACETYLASE HDAC1-RELATED"/>
    <property type="match status" value="1"/>
</dbReference>
<organism evidence="8 9">
    <name type="scientific">Micractinium conductrix</name>
    <dbReference type="NCBI Taxonomy" id="554055"/>
    <lineage>
        <taxon>Eukaryota</taxon>
        <taxon>Viridiplantae</taxon>
        <taxon>Chlorophyta</taxon>
        <taxon>core chlorophytes</taxon>
        <taxon>Trebouxiophyceae</taxon>
        <taxon>Chlorellales</taxon>
        <taxon>Chlorellaceae</taxon>
        <taxon>Chlorella clade</taxon>
        <taxon>Micractinium</taxon>
    </lineage>
</organism>
<dbReference type="OrthoDB" id="73273at2759"/>
<feature type="region of interest" description="Disordered" evidence="6">
    <location>
        <begin position="17"/>
        <end position="50"/>
    </location>
</feature>
<dbReference type="EC" id="3.5.1.98" evidence="2"/>
<dbReference type="AlphaFoldDB" id="A0A2P6V561"/>
<comment type="similarity">
    <text evidence="1">Belongs to the histone deacetylase family. HD type 1 subfamily.</text>
</comment>
<dbReference type="InterPro" id="IPR000286">
    <property type="entry name" value="HDACs"/>
</dbReference>
<evidence type="ECO:0000256" key="2">
    <source>
        <dbReference type="ARBA" id="ARBA00012111"/>
    </source>
</evidence>
<comment type="caution">
    <text evidence="8">The sequence shown here is derived from an EMBL/GenBank/DDBJ whole genome shotgun (WGS) entry which is preliminary data.</text>
</comment>
<keyword evidence="3" id="KW-0378">Hydrolase</keyword>
<evidence type="ECO:0000313" key="8">
    <source>
        <dbReference type="EMBL" id="PSC69225.1"/>
    </source>
</evidence>
<dbReference type="PANTHER" id="PTHR10625:SF15">
    <property type="entry name" value="HISTONE DEACETYLASE"/>
    <property type="match status" value="1"/>
</dbReference>
<evidence type="ECO:0000259" key="7">
    <source>
        <dbReference type="Pfam" id="PF00850"/>
    </source>
</evidence>
<dbReference type="GO" id="GO:0141221">
    <property type="term" value="F:histone deacetylase activity, hydrolytic mechanism"/>
    <property type="evidence" value="ECO:0007669"/>
    <property type="project" value="UniProtKB-EC"/>
</dbReference>
<proteinExistence type="inferred from homology"/>
<accession>A0A2P6V561</accession>
<dbReference type="PRINTS" id="PR01270">
    <property type="entry name" value="HDASUPER"/>
</dbReference>
<keyword evidence="9" id="KW-1185">Reference proteome</keyword>
<feature type="compositionally biased region" description="Pro residues" evidence="6">
    <location>
        <begin position="38"/>
        <end position="50"/>
    </location>
</feature>
<evidence type="ECO:0000256" key="4">
    <source>
        <dbReference type="ARBA" id="ARBA00022853"/>
    </source>
</evidence>
<dbReference type="Gene3D" id="3.40.800.20">
    <property type="entry name" value="Histone deacetylase domain"/>
    <property type="match status" value="1"/>
</dbReference>
<name>A0A2P6V561_9CHLO</name>
<feature type="domain" description="Histone deacetylase" evidence="7">
    <location>
        <begin position="73"/>
        <end position="355"/>
    </location>
</feature>
<dbReference type="EMBL" id="LHPF02000028">
    <property type="protein sequence ID" value="PSC69225.1"/>
    <property type="molecule type" value="Genomic_DNA"/>
</dbReference>
<gene>
    <name evidence="8" type="ORF">C2E20_7262</name>
</gene>
<sequence length="441" mass="45749">MYSGAFCFEEEEGLAPAAAHRAPAAAPADDQLPAATVAPPPERGPPPALPAPRPLVYVRSDRLAQLSAGLPINRDRSVMTDTLVEDYGLLQDAAVRQAPPASLEQLQGYHSREYLAALAHWDKLSERRRAAYGLEDDCAPFPGLYEHAALTAGGSLAAAEALCAGEARLAVHWDGGRHHAGKGKAAGFCYVNDVVLAILRLLSSFRRVLYLDVDVHHGDAAFLLSPRVLTISLHKAAPGFYPGTGALGAGGEGTGRGFALNLPLGDGLRDNPFLQAVAALAGGAAAAFQPDVVVLQCGVDGLAHDPLAGSWSLTPAAYARAAELAASWGRPLLLLGGGGYCAAAAAATWTGVLAQLLGKAPLPDDIPAEHEYLDRYGPSYTLSAVIKRLLPPDTNDASAVLAACEGLLAELRSALARQARHGGSGAAAAAQQKPDCKRARS</sequence>
<evidence type="ECO:0000256" key="1">
    <source>
        <dbReference type="ARBA" id="ARBA00006457"/>
    </source>
</evidence>
<dbReference type="PRINTS" id="PR01271">
    <property type="entry name" value="HISDACETLASE"/>
</dbReference>
<dbReference type="InterPro" id="IPR023696">
    <property type="entry name" value="Ureohydrolase_dom_sf"/>
</dbReference>
<dbReference type="InterPro" id="IPR037138">
    <property type="entry name" value="His_deacetylse_dom_sf"/>
</dbReference>
<dbReference type="InterPro" id="IPR023801">
    <property type="entry name" value="His_deacetylse_dom"/>
</dbReference>
<dbReference type="InterPro" id="IPR003084">
    <property type="entry name" value="HDAC_I/II"/>
</dbReference>
<feature type="compositionally biased region" description="Low complexity" evidence="6">
    <location>
        <begin position="17"/>
        <end position="35"/>
    </location>
</feature>
<dbReference type="STRING" id="554055.A0A2P6V561"/>
<dbReference type="Pfam" id="PF00850">
    <property type="entry name" value="Hist_deacetyl"/>
    <property type="match status" value="1"/>
</dbReference>
<evidence type="ECO:0000256" key="3">
    <source>
        <dbReference type="ARBA" id="ARBA00022801"/>
    </source>
</evidence>
<protein>
    <recommendedName>
        <fullName evidence="2">histone deacetylase</fullName>
        <ecNumber evidence="2">3.5.1.98</ecNumber>
    </recommendedName>
</protein>
<comment type="catalytic activity">
    <reaction evidence="5">
        <text>N(6)-acetyl-L-lysyl-[histone] + H2O = L-lysyl-[histone] + acetate</text>
        <dbReference type="Rhea" id="RHEA:58196"/>
        <dbReference type="Rhea" id="RHEA-COMP:9845"/>
        <dbReference type="Rhea" id="RHEA-COMP:11338"/>
        <dbReference type="ChEBI" id="CHEBI:15377"/>
        <dbReference type="ChEBI" id="CHEBI:29969"/>
        <dbReference type="ChEBI" id="CHEBI:30089"/>
        <dbReference type="ChEBI" id="CHEBI:61930"/>
        <dbReference type="EC" id="3.5.1.98"/>
    </reaction>
</comment>
<reference evidence="8 9" key="1">
    <citation type="journal article" date="2018" name="Plant J.">
        <title>Genome sequences of Chlorella sorokiniana UTEX 1602 and Micractinium conductrix SAG 241.80: implications to maltose excretion by a green alga.</title>
        <authorList>
            <person name="Arriola M.B."/>
            <person name="Velmurugan N."/>
            <person name="Zhang Y."/>
            <person name="Plunkett M.H."/>
            <person name="Hondzo H."/>
            <person name="Barney B.M."/>
        </authorList>
    </citation>
    <scope>NUCLEOTIDE SEQUENCE [LARGE SCALE GENOMIC DNA]</scope>
    <source>
        <strain evidence="8 9">SAG 241.80</strain>
    </source>
</reference>
<keyword evidence="4" id="KW-0156">Chromatin regulator</keyword>
<dbReference type="GO" id="GO:0040029">
    <property type="term" value="P:epigenetic regulation of gene expression"/>
    <property type="evidence" value="ECO:0007669"/>
    <property type="project" value="TreeGrafter"/>
</dbReference>
<evidence type="ECO:0000256" key="5">
    <source>
        <dbReference type="ARBA" id="ARBA00048287"/>
    </source>
</evidence>
<evidence type="ECO:0000256" key="6">
    <source>
        <dbReference type="SAM" id="MobiDB-lite"/>
    </source>
</evidence>
<dbReference type="Proteomes" id="UP000239649">
    <property type="component" value="Unassembled WGS sequence"/>
</dbReference>
<dbReference type="SUPFAM" id="SSF52768">
    <property type="entry name" value="Arginase/deacetylase"/>
    <property type="match status" value="1"/>
</dbReference>